<keyword evidence="2" id="KW-1185">Reference proteome</keyword>
<name>A0A7N2LKP4_QUELO</name>
<evidence type="ECO:0000313" key="1">
    <source>
        <dbReference type="EnsemblPlants" id="QL05p009129:mrna"/>
    </source>
</evidence>
<dbReference type="AlphaFoldDB" id="A0A7N2LKP4"/>
<dbReference type="EnsemblPlants" id="QL05p009129:mrna">
    <property type="protein sequence ID" value="QL05p009129:mrna"/>
    <property type="gene ID" value="QL05p009129"/>
</dbReference>
<reference evidence="1 2" key="1">
    <citation type="journal article" date="2016" name="G3 (Bethesda)">
        <title>First Draft Assembly and Annotation of the Genome of a California Endemic Oak Quercus lobata Nee (Fagaceae).</title>
        <authorList>
            <person name="Sork V.L."/>
            <person name="Fitz-Gibbon S.T."/>
            <person name="Puiu D."/>
            <person name="Crepeau M."/>
            <person name="Gugger P.F."/>
            <person name="Sherman R."/>
            <person name="Stevens K."/>
            <person name="Langley C.H."/>
            <person name="Pellegrini M."/>
            <person name="Salzberg S.L."/>
        </authorList>
    </citation>
    <scope>NUCLEOTIDE SEQUENCE [LARGE SCALE GENOMIC DNA]</scope>
    <source>
        <strain evidence="1 2">cv. SW786</strain>
    </source>
</reference>
<accession>A0A7N2LKP4</accession>
<dbReference type="InParanoid" id="A0A7N2LKP4"/>
<sequence>MSFLFSQPPPSPNSFLFLQSSKAVGTGFVELANRSSKKMLRVAARKLSSLSSTPWRPNQVQALVSRHFINGGDSSSSGDPRSNGSA</sequence>
<evidence type="ECO:0000313" key="2">
    <source>
        <dbReference type="Proteomes" id="UP000594261"/>
    </source>
</evidence>
<protein>
    <submittedName>
        <fullName evidence="1">Uncharacterized protein</fullName>
    </submittedName>
</protein>
<proteinExistence type="predicted"/>
<dbReference type="Gramene" id="QL05p009129:mrna">
    <property type="protein sequence ID" value="QL05p009129:mrna"/>
    <property type="gene ID" value="QL05p009129"/>
</dbReference>
<dbReference type="EMBL" id="LRBV02000005">
    <property type="status" value="NOT_ANNOTATED_CDS"/>
    <property type="molecule type" value="Genomic_DNA"/>
</dbReference>
<organism evidence="1 2">
    <name type="scientific">Quercus lobata</name>
    <name type="common">Valley oak</name>
    <dbReference type="NCBI Taxonomy" id="97700"/>
    <lineage>
        <taxon>Eukaryota</taxon>
        <taxon>Viridiplantae</taxon>
        <taxon>Streptophyta</taxon>
        <taxon>Embryophyta</taxon>
        <taxon>Tracheophyta</taxon>
        <taxon>Spermatophyta</taxon>
        <taxon>Magnoliopsida</taxon>
        <taxon>eudicotyledons</taxon>
        <taxon>Gunneridae</taxon>
        <taxon>Pentapetalae</taxon>
        <taxon>rosids</taxon>
        <taxon>fabids</taxon>
        <taxon>Fagales</taxon>
        <taxon>Fagaceae</taxon>
        <taxon>Quercus</taxon>
    </lineage>
</organism>
<dbReference type="Proteomes" id="UP000594261">
    <property type="component" value="Chromosome 5"/>
</dbReference>
<reference evidence="1" key="2">
    <citation type="submission" date="2021-01" db="UniProtKB">
        <authorList>
            <consortium name="EnsemblPlants"/>
        </authorList>
    </citation>
    <scope>IDENTIFICATION</scope>
</reference>